<evidence type="ECO:0000256" key="1">
    <source>
        <dbReference type="SAM" id="MobiDB-lite"/>
    </source>
</evidence>
<feature type="compositionally biased region" description="Acidic residues" evidence="1">
    <location>
        <begin position="255"/>
        <end position="264"/>
    </location>
</feature>
<keyword evidence="2" id="KW-0812">Transmembrane</keyword>
<reference evidence="3 4" key="1">
    <citation type="submission" date="2018-02" db="EMBL/GenBank/DDBJ databases">
        <title>Comparative genomes isolates from brazilian mangrove.</title>
        <authorList>
            <person name="Araujo J.E."/>
            <person name="Taketani R.G."/>
            <person name="Silva M.C.P."/>
            <person name="Loureco M.V."/>
            <person name="Andreote F.D."/>
        </authorList>
    </citation>
    <scope>NUCLEOTIDE SEQUENCE [LARGE SCALE GENOMIC DNA]</scope>
    <source>
        <strain evidence="3 4">NAP PRIS-MGV</strain>
    </source>
</reference>
<feature type="compositionally biased region" description="Basic and acidic residues" evidence="1">
    <location>
        <begin position="294"/>
        <end position="304"/>
    </location>
</feature>
<feature type="region of interest" description="Disordered" evidence="1">
    <location>
        <begin position="89"/>
        <end position="158"/>
    </location>
</feature>
<accession>A0A2S8G9C8</accession>
<evidence type="ECO:0000313" key="3">
    <source>
        <dbReference type="EMBL" id="PQO41033.1"/>
    </source>
</evidence>
<keyword evidence="2" id="KW-1133">Transmembrane helix</keyword>
<proteinExistence type="predicted"/>
<dbReference type="Proteomes" id="UP000239388">
    <property type="component" value="Unassembled WGS sequence"/>
</dbReference>
<keyword evidence="2" id="KW-0472">Membrane</keyword>
<evidence type="ECO:0000256" key="2">
    <source>
        <dbReference type="SAM" id="Phobius"/>
    </source>
</evidence>
<comment type="caution">
    <text evidence="3">The sequence shown here is derived from an EMBL/GenBank/DDBJ whole genome shotgun (WGS) entry which is preliminary data.</text>
</comment>
<dbReference type="RefSeq" id="WP_105351665.1">
    <property type="nucleotide sequence ID" value="NZ_PUIB01000006.1"/>
</dbReference>
<name>A0A2S8G9C8_9BACT</name>
<organism evidence="3 4">
    <name type="scientific">Blastopirellula marina</name>
    <dbReference type="NCBI Taxonomy" id="124"/>
    <lineage>
        <taxon>Bacteria</taxon>
        <taxon>Pseudomonadati</taxon>
        <taxon>Planctomycetota</taxon>
        <taxon>Planctomycetia</taxon>
        <taxon>Pirellulales</taxon>
        <taxon>Pirellulaceae</taxon>
        <taxon>Blastopirellula</taxon>
    </lineage>
</organism>
<feature type="compositionally biased region" description="Low complexity" evidence="1">
    <location>
        <begin position="132"/>
        <end position="150"/>
    </location>
</feature>
<feature type="transmembrane region" description="Helical" evidence="2">
    <location>
        <begin position="184"/>
        <end position="204"/>
    </location>
</feature>
<dbReference type="AlphaFoldDB" id="A0A2S8G9C8"/>
<feature type="region of interest" description="Disordered" evidence="1">
    <location>
        <begin position="238"/>
        <end position="304"/>
    </location>
</feature>
<dbReference type="EMBL" id="PUIB01000006">
    <property type="protein sequence ID" value="PQO41033.1"/>
    <property type="molecule type" value="Genomic_DNA"/>
</dbReference>
<sequence>MDEARRKENLVYHKALGIPLQDCPPNHYQFLGIDPAETDAAIIRQAAIQRLQQIKSGDLGEIGEALDRRIRKVAKIILDPNLRAKYDQQLQSNAKSAAPSAGVTGSSPPNVSPPPETPESDHTPVSQAPISQAPDPAAAPTAVAQVETATSQVPPTNLKVQRAATATQDAADATPQKFAIKSPMIWGAVALVLLLNVGILAYLFTLIPGESEVAQADAASPTSEADDTQTENGNKLYSETSAETSDGSDEPANPELEDEGDASTEEALGGEVVQTAGNLTEKEMGGAAPIPVTKPDEPKLEEDASKPFERLNSEVDLPQISDATALQTEAITLGVISSTAVDSLRLEIDSGAADLEANHRFRIEPLQEEGKPIERWSVKVEGADGTGTDRSVAHFFVDNIRRLRFHWGVGVTFAIADQLRNSILTCTCDTGRHAIMLRTPGRVAGMPLILDDRKLEEEIPISTWPLEENLFFELTAIKNFGSSVTVEPETRKAKLGENIVIYVGPPNSAARGEIIVSCRKGKDGKVEFSVKPKYRLGDNKKVAELTAPSVSVAIGKLHRLLASMADEYAGAHAAYPGLLAQMNALNRKKPGSLQEAGAISRARVQTQGLIDKAEGVIKRASKQLPESYAALNQLIEAAHLGKRLHGEAEIEYQVGATTQEGELPLVFGNSQPPPIDKASGFDFVAQDAPAVGFWMILEPFHVVQLAPGGDLRVFDITGKNVVGKGTWKKERGQIKFSSERGLQESYTMKNGFALVSQSGKILYRKFNR</sequence>
<evidence type="ECO:0000313" key="4">
    <source>
        <dbReference type="Proteomes" id="UP000239388"/>
    </source>
</evidence>
<gene>
    <name evidence="3" type="ORF">C5Y98_03460</name>
</gene>
<protein>
    <submittedName>
        <fullName evidence="3">Uncharacterized protein</fullName>
    </submittedName>
</protein>
<dbReference type="OrthoDB" id="291302at2"/>